<proteinExistence type="predicted"/>
<sequence length="63" mass="7077">MDELINVLNLINELENYLQALSKSRAIQNNIERKISLKVALLRRSLESAAETGKEQSDAPARP</sequence>
<accession>A0ABT2UKK5</accession>
<protein>
    <submittedName>
        <fullName evidence="1">Uncharacterized protein</fullName>
    </submittedName>
</protein>
<comment type="caution">
    <text evidence="1">The sequence shown here is derived from an EMBL/GenBank/DDBJ whole genome shotgun (WGS) entry which is preliminary data.</text>
</comment>
<gene>
    <name evidence="1" type="ORF">OB236_23950</name>
</gene>
<dbReference type="EMBL" id="JAOQIO010000094">
    <property type="protein sequence ID" value="MCU6795165.1"/>
    <property type="molecule type" value="Genomic_DNA"/>
</dbReference>
<evidence type="ECO:0000313" key="2">
    <source>
        <dbReference type="Proteomes" id="UP001652445"/>
    </source>
</evidence>
<name>A0ABT2UKK5_9BACL</name>
<organism evidence="1 2">
    <name type="scientific">Paenibacillus baimaensis</name>
    <dbReference type="NCBI Taxonomy" id="2982185"/>
    <lineage>
        <taxon>Bacteria</taxon>
        <taxon>Bacillati</taxon>
        <taxon>Bacillota</taxon>
        <taxon>Bacilli</taxon>
        <taxon>Bacillales</taxon>
        <taxon>Paenibacillaceae</taxon>
        <taxon>Paenibacillus</taxon>
    </lineage>
</organism>
<evidence type="ECO:0000313" key="1">
    <source>
        <dbReference type="EMBL" id="MCU6795165.1"/>
    </source>
</evidence>
<reference evidence="1 2" key="1">
    <citation type="submission" date="2022-09" db="EMBL/GenBank/DDBJ databases">
        <authorList>
            <person name="Han X.L."/>
            <person name="Wang Q."/>
            <person name="Lu T."/>
        </authorList>
    </citation>
    <scope>NUCLEOTIDE SEQUENCE [LARGE SCALE GENOMIC DNA]</scope>
    <source>
        <strain evidence="1 2">WQ 127069</strain>
    </source>
</reference>
<dbReference type="Proteomes" id="UP001652445">
    <property type="component" value="Unassembled WGS sequence"/>
</dbReference>
<dbReference type="RefSeq" id="WP_262686215.1">
    <property type="nucleotide sequence ID" value="NZ_JAOQIO010000094.1"/>
</dbReference>
<keyword evidence="2" id="KW-1185">Reference proteome</keyword>